<gene>
    <name evidence="1" type="ORF">Bca52824_087368</name>
</gene>
<protein>
    <submittedName>
        <fullName evidence="1">Uncharacterized protein</fullName>
    </submittedName>
</protein>
<evidence type="ECO:0000313" key="2">
    <source>
        <dbReference type="Proteomes" id="UP000886595"/>
    </source>
</evidence>
<sequence>MTMFDSTRDFGIWKKRILVNLNIQGIKDVQFRQSQALVILKIGDQDEDTKKKRNLEEVARLEIDEKVMNLIFISVGMF</sequence>
<dbReference type="OrthoDB" id="10566621at2759"/>
<dbReference type="Proteomes" id="UP000886595">
    <property type="component" value="Unassembled WGS sequence"/>
</dbReference>
<name>A0A8X7TMQ3_BRACI</name>
<reference evidence="1 2" key="1">
    <citation type="submission" date="2020-02" db="EMBL/GenBank/DDBJ databases">
        <authorList>
            <person name="Ma Q."/>
            <person name="Huang Y."/>
            <person name="Song X."/>
            <person name="Pei D."/>
        </authorList>
    </citation>
    <scope>NUCLEOTIDE SEQUENCE [LARGE SCALE GENOMIC DNA]</scope>
    <source>
        <strain evidence="1">Sxm20200214</strain>
        <tissue evidence="1">Leaf</tissue>
    </source>
</reference>
<evidence type="ECO:0000313" key="1">
    <source>
        <dbReference type="EMBL" id="KAG2247740.1"/>
    </source>
</evidence>
<proteinExistence type="predicted"/>
<dbReference type="EMBL" id="JAAMPC010000017">
    <property type="protein sequence ID" value="KAG2247740.1"/>
    <property type="molecule type" value="Genomic_DNA"/>
</dbReference>
<organism evidence="1 2">
    <name type="scientific">Brassica carinata</name>
    <name type="common">Ethiopian mustard</name>
    <name type="synonym">Abyssinian cabbage</name>
    <dbReference type="NCBI Taxonomy" id="52824"/>
    <lineage>
        <taxon>Eukaryota</taxon>
        <taxon>Viridiplantae</taxon>
        <taxon>Streptophyta</taxon>
        <taxon>Embryophyta</taxon>
        <taxon>Tracheophyta</taxon>
        <taxon>Spermatophyta</taxon>
        <taxon>Magnoliopsida</taxon>
        <taxon>eudicotyledons</taxon>
        <taxon>Gunneridae</taxon>
        <taxon>Pentapetalae</taxon>
        <taxon>rosids</taxon>
        <taxon>malvids</taxon>
        <taxon>Brassicales</taxon>
        <taxon>Brassicaceae</taxon>
        <taxon>Brassiceae</taxon>
        <taxon>Brassica</taxon>
    </lineage>
</organism>
<comment type="caution">
    <text evidence="1">The sequence shown here is derived from an EMBL/GenBank/DDBJ whole genome shotgun (WGS) entry which is preliminary data.</text>
</comment>
<dbReference type="AlphaFoldDB" id="A0A8X7TMQ3"/>
<accession>A0A8X7TMQ3</accession>
<keyword evidence="2" id="KW-1185">Reference proteome</keyword>